<evidence type="ECO:0000313" key="1">
    <source>
        <dbReference type="EMBL" id="TKY92458.1"/>
    </source>
</evidence>
<dbReference type="Proteomes" id="UP000315423">
    <property type="component" value="Unassembled WGS sequence"/>
</dbReference>
<organism evidence="1 2">
    <name type="scientific">Candidatus Methanomarinus sp</name>
    <dbReference type="NCBI Taxonomy" id="3386244"/>
    <lineage>
        <taxon>Archaea</taxon>
        <taxon>Methanobacteriati</taxon>
        <taxon>Methanobacteriota</taxon>
        <taxon>Stenosarchaea group</taxon>
        <taxon>Methanomicrobia</taxon>
        <taxon>Methanosarcinales</taxon>
        <taxon>ANME-2 cluster</taxon>
        <taxon>Candidatus Methanocomedenaceae</taxon>
        <taxon>Candidatus Methanomarinus</taxon>
    </lineage>
</organism>
<accession>A0AC61SCV0</accession>
<sequence length="1174" mass="132962">MKNHCLLICLKKLPVLDNIKLRVRSSEDNIVPEMAFNNDIPLDITKDFTPFGKEPRMFDNFSIAQKEVLSKKGGKITLDVKVEERGIIGPPTAIEVDGKTRVFASGTYGKLMEVKIDPSKNEDPVWTDHGFPPDTAIAEEATPSAVRYGSTISVFVRAKNGHLVERMHNGSQWQWIDRGIPEDDVKLKFDPAAVYMSGISSLNVFVIGTDGHLYKLDLNKPAPWVDLSTLFEDINIDETPFAVESHKGTGIKVFVKGITKSGLSKLYEWNWDSNNKKWKNIDYGSPSDKVNVESKPFAVNYFFVSSPDYDYYAKVFIKGSDDNLWEFDTREKKWVSLKSPVKDRTGVNEHIKVTSSPHGYVKLNEELHDDVYYTLKKIFVKCTDESLWELENSEWKSHQTPENSKLRFSPFVIYNQTAKYLHVFSASNKNSIIERRIGFEIEGSVVSATESTIQLSNKASEINGAYKGMKIKITSGQGVNQIRTIIKYYGLEKTATVSKNWDTTPDTSFYYIVISSMIWNEYNDPFETTLTPTLSWEYWNSKGWAVLKGIDDNTLNLLKDGQITFDLPDNMDKTEITGQESYWIRARIVGGDYGKETYALETDIIPYRESISKISTQKLASTKHTIRSPIVKSLTISYSFEKKLFPERCITYNNLEYLDQSDVCRIENKRFSPFIRMQEKKRSLYLGFDRSFKGGPVRIYFAAEELPFTDKKKPKVDWFYSTKDNWDELSCLDDTEGLIKADILELIGPEDISGKSYFGSHCRWIKGSLIKGEYEQSPLLDGIYPNTTWAVQTETIKDEIIGSGSGEANQTFSLLKFPVLEKEQIRVCEILTQEEKQSLITTSGKDVIHEEKDEQGKVTETWVLWSCVSYFFDSTDKDRHYILDRATGEIIFGDGKRGMIPQAGENNIKAFSYQWGGGKQGNVRIEEIKTLKSAVAGIDSVINPADADGGANSATLDQMLEIGPAMISHRNRAVTASDFEWLAKQGSRKLAKVRCLPNTNNRKTARNERVRETGWVTVVIVPDSKEDKPKPSLELRRKVQKYLEDHCANSLSSKQHVYVTGPFYVDIDVSVDVFVTSIDTAYKVESEVKKKLMAFFHPLTGGTEKEGWDFGRDVSASDIYALLEGIDGVDHVERLKFSYNGTTATTDIDVVEVKKEFLVANGTHTINLELVKGG</sequence>
<protein>
    <submittedName>
        <fullName evidence="1">Baseplate assembly protein</fullName>
    </submittedName>
</protein>
<comment type="caution">
    <text evidence="1">The sequence shown here is derived from an EMBL/GenBank/DDBJ whole genome shotgun (WGS) entry which is preliminary data.</text>
</comment>
<evidence type="ECO:0000313" key="2">
    <source>
        <dbReference type="Proteomes" id="UP000315423"/>
    </source>
</evidence>
<reference evidence="1" key="1">
    <citation type="submission" date="2018-09" db="EMBL/GenBank/DDBJ databases">
        <title>A genomic encyclopedia of anaerobic methanotrophic archaea.</title>
        <authorList>
            <person name="Skennerton C.T."/>
            <person name="Chadwick G.L."/>
            <person name="Laso-Perez R."/>
            <person name="Leu A.O."/>
            <person name="Speth D.R."/>
            <person name="Yu H."/>
            <person name="Morgan-Lang C."/>
            <person name="Hatzenpichler R."/>
            <person name="Goudeau D."/>
            <person name="Malmstrom R."/>
            <person name="Woyke T."/>
            <person name="Hallam S."/>
            <person name="Tyson G.W."/>
            <person name="Wegener G."/>
            <person name="Boetius A."/>
            <person name="Orphan V.J."/>
        </authorList>
    </citation>
    <scope>NUCLEOTIDE SEQUENCE</scope>
    <source>
        <strain evidence="1">CONS3730D10UFb2</strain>
    </source>
</reference>
<dbReference type="EMBL" id="QYBA01000014">
    <property type="protein sequence ID" value="TKY92458.1"/>
    <property type="molecule type" value="Genomic_DNA"/>
</dbReference>
<name>A0AC61SCV0_9EURY</name>
<gene>
    <name evidence="1" type="ORF">C5S46_00510</name>
</gene>
<proteinExistence type="predicted"/>